<sequence length="262" mass="30054">MVVKSFADARPLLPIWKEFETTVPSDETKRQPDVQCRHCRREIRSARPKQLRGHALKCQLMPMEARMKVGYKPTGDEQDTQSTREEAQDEEYSSDHCSNDEEEETEAATATAMESLPISALAPALIAVAPTAPTTDTAPKPALTPAPAPSDSAQTNSTLGKRPRVEDDTLEGVLKDIRNVMDGLLQVKRQEVLLRREELEFQKEAMASKLEYKRQLREEERRERIEQREAERQERLEMARIENEKSMTFIKAMMEDSTRQRR</sequence>
<dbReference type="OrthoDB" id="118047at2759"/>
<evidence type="ECO:0008006" key="5">
    <source>
        <dbReference type="Google" id="ProtNLM"/>
    </source>
</evidence>
<proteinExistence type="predicted"/>
<keyword evidence="4" id="KW-1185">Reference proteome</keyword>
<feature type="region of interest" description="Disordered" evidence="2">
    <location>
        <begin position="132"/>
        <end position="167"/>
    </location>
</feature>
<name>A0A8T1X5E4_9STRA</name>
<protein>
    <recommendedName>
        <fullName evidence="5">BED-type domain-containing protein</fullName>
    </recommendedName>
</protein>
<comment type="caution">
    <text evidence="3">The sequence shown here is derived from an EMBL/GenBank/DDBJ whole genome shotgun (WGS) entry which is preliminary data.</text>
</comment>
<gene>
    <name evidence="3" type="ORF">PHYBOEH_005344</name>
</gene>
<dbReference type="EMBL" id="JAGDFL010000028">
    <property type="protein sequence ID" value="KAG7400544.1"/>
    <property type="molecule type" value="Genomic_DNA"/>
</dbReference>
<feature type="coiled-coil region" evidence="1">
    <location>
        <begin position="202"/>
        <end position="242"/>
    </location>
</feature>
<reference evidence="3" key="1">
    <citation type="submission" date="2021-02" db="EMBL/GenBank/DDBJ databases">
        <authorList>
            <person name="Palmer J.M."/>
        </authorList>
    </citation>
    <scope>NUCLEOTIDE SEQUENCE</scope>
    <source>
        <strain evidence="3">SCRP23</strain>
    </source>
</reference>
<evidence type="ECO:0000256" key="2">
    <source>
        <dbReference type="SAM" id="MobiDB-lite"/>
    </source>
</evidence>
<keyword evidence="1" id="KW-0175">Coiled coil</keyword>
<organism evidence="3 4">
    <name type="scientific">Phytophthora boehmeriae</name>
    <dbReference type="NCBI Taxonomy" id="109152"/>
    <lineage>
        <taxon>Eukaryota</taxon>
        <taxon>Sar</taxon>
        <taxon>Stramenopiles</taxon>
        <taxon>Oomycota</taxon>
        <taxon>Peronosporomycetes</taxon>
        <taxon>Peronosporales</taxon>
        <taxon>Peronosporaceae</taxon>
        <taxon>Phytophthora</taxon>
    </lineage>
</organism>
<feature type="region of interest" description="Disordered" evidence="2">
    <location>
        <begin position="71"/>
        <end position="111"/>
    </location>
</feature>
<dbReference type="AlphaFoldDB" id="A0A8T1X5E4"/>
<accession>A0A8T1X5E4</accession>
<evidence type="ECO:0000313" key="4">
    <source>
        <dbReference type="Proteomes" id="UP000693981"/>
    </source>
</evidence>
<feature type="compositionally biased region" description="Low complexity" evidence="2">
    <location>
        <begin position="132"/>
        <end position="141"/>
    </location>
</feature>
<evidence type="ECO:0000256" key="1">
    <source>
        <dbReference type="SAM" id="Coils"/>
    </source>
</evidence>
<dbReference type="Proteomes" id="UP000693981">
    <property type="component" value="Unassembled WGS sequence"/>
</dbReference>
<evidence type="ECO:0000313" key="3">
    <source>
        <dbReference type="EMBL" id="KAG7400544.1"/>
    </source>
</evidence>